<name>A0AAN1QGF4_AERVE</name>
<dbReference type="RefSeq" id="WP_123173449.1">
    <property type="nucleotide sequence ID" value="NZ_CP033604.1"/>
</dbReference>
<dbReference type="GO" id="GO:0016020">
    <property type="term" value="C:membrane"/>
    <property type="evidence" value="ECO:0007669"/>
    <property type="project" value="GOC"/>
</dbReference>
<dbReference type="PANTHER" id="PTHR32385">
    <property type="entry name" value="MANNOSYL PHOSPHORYLINOSITOL CERAMIDE SYNTHASE"/>
    <property type="match status" value="1"/>
</dbReference>
<reference evidence="2 3" key="1">
    <citation type="submission" date="2018-11" db="EMBL/GenBank/DDBJ databases">
        <title>Complete genome sequence of multidrug-resistant Aeromonas veronii strain MS-18-37.</title>
        <authorList>
            <person name="Abdelhamed H."/>
            <person name="Lawrence M."/>
            <person name="Waldbieser G."/>
        </authorList>
    </citation>
    <scope>NUCLEOTIDE SEQUENCE [LARGE SCALE GENOMIC DNA]</scope>
    <source>
        <strain evidence="2 3">MS-18-37</strain>
    </source>
</reference>
<protein>
    <submittedName>
        <fullName evidence="2">Glycosyl transferase</fullName>
    </submittedName>
</protein>
<keyword evidence="1 2" id="KW-0808">Transferase</keyword>
<sequence length="264" mass="30046">MSIPKKIHYCWFGGAELPELAVRCMASWVKHCPDYEIIRWDESNSDLESCQFVREAYAAKKWAFVSDYMRLKVVEEHGGIYLDIDVELLKPLDPFLEYQGFMGFEQAKPYCVNTGLGFGAVAHHPVIRKLMVNYENTPFIKADGSFDMMPCPKRDTKVLSILGLSAINKRQTIEGVEIFTFDFFSPISFLNEKCFTNNTISIHHFNSSWATAEALSLALSQRLLISQYGSFLGRALSKCLDYKNQFALYGVGGVVKKVIKLIKY</sequence>
<organism evidence="2 3">
    <name type="scientific">Aeromonas veronii</name>
    <dbReference type="NCBI Taxonomy" id="654"/>
    <lineage>
        <taxon>Bacteria</taxon>
        <taxon>Pseudomonadati</taxon>
        <taxon>Pseudomonadota</taxon>
        <taxon>Gammaproteobacteria</taxon>
        <taxon>Aeromonadales</taxon>
        <taxon>Aeromonadaceae</taxon>
        <taxon>Aeromonas</taxon>
    </lineage>
</organism>
<dbReference type="Proteomes" id="UP000267614">
    <property type="component" value="Chromosome"/>
</dbReference>
<dbReference type="EMBL" id="CP033604">
    <property type="protein sequence ID" value="AYV37964.1"/>
    <property type="molecule type" value="Genomic_DNA"/>
</dbReference>
<dbReference type="PANTHER" id="PTHR32385:SF15">
    <property type="entry name" value="INOSITOL PHOSPHOCERAMIDE MANNOSYLTRANSFERASE 1"/>
    <property type="match status" value="1"/>
</dbReference>
<dbReference type="GO" id="GO:0000030">
    <property type="term" value="F:mannosyltransferase activity"/>
    <property type="evidence" value="ECO:0007669"/>
    <property type="project" value="TreeGrafter"/>
</dbReference>
<dbReference type="InterPro" id="IPR029044">
    <property type="entry name" value="Nucleotide-diphossugar_trans"/>
</dbReference>
<accession>A0AAN1QGF4</accession>
<proteinExistence type="predicted"/>
<evidence type="ECO:0000256" key="1">
    <source>
        <dbReference type="ARBA" id="ARBA00022679"/>
    </source>
</evidence>
<dbReference type="SUPFAM" id="SSF53448">
    <property type="entry name" value="Nucleotide-diphospho-sugar transferases"/>
    <property type="match status" value="1"/>
</dbReference>
<dbReference type="InterPro" id="IPR007577">
    <property type="entry name" value="GlycoTrfase_DXD_sugar-bd_CS"/>
</dbReference>
<dbReference type="GO" id="GO:0051999">
    <property type="term" value="P:mannosyl-inositol phosphorylceramide biosynthetic process"/>
    <property type="evidence" value="ECO:0007669"/>
    <property type="project" value="TreeGrafter"/>
</dbReference>
<gene>
    <name evidence="2" type="ORF">EFI48_14790</name>
</gene>
<dbReference type="Pfam" id="PF04488">
    <property type="entry name" value="Gly_transf_sug"/>
    <property type="match status" value="1"/>
</dbReference>
<evidence type="ECO:0000313" key="2">
    <source>
        <dbReference type="EMBL" id="AYV37964.1"/>
    </source>
</evidence>
<dbReference type="InterPro" id="IPR051706">
    <property type="entry name" value="Glycosyltransferase_domain"/>
</dbReference>
<evidence type="ECO:0000313" key="3">
    <source>
        <dbReference type="Proteomes" id="UP000267614"/>
    </source>
</evidence>
<dbReference type="Gene3D" id="3.90.550.20">
    <property type="match status" value="1"/>
</dbReference>
<dbReference type="AlphaFoldDB" id="A0AAN1QGF4"/>